<dbReference type="Proteomes" id="UP000007241">
    <property type="component" value="Unassembled WGS sequence"/>
</dbReference>
<dbReference type="STRING" id="684364.F4P6T4"/>
<dbReference type="SMART" id="SM00015">
    <property type="entry name" value="IQ"/>
    <property type="match status" value="2"/>
</dbReference>
<accession>F4P6T4</accession>
<evidence type="ECO:0000256" key="1">
    <source>
        <dbReference type="SAM" id="Coils"/>
    </source>
</evidence>
<feature type="coiled-coil region" evidence="1">
    <location>
        <begin position="428"/>
        <end position="458"/>
    </location>
</feature>
<gene>
    <name evidence="3" type="ORF">BATDEDRAFT_90045</name>
</gene>
<protein>
    <submittedName>
        <fullName evidence="3">Expressed protein</fullName>
    </submittedName>
</protein>
<dbReference type="CDD" id="cd23767">
    <property type="entry name" value="IQCD"/>
    <property type="match status" value="1"/>
</dbReference>
<dbReference type="GeneID" id="18243731"/>
<dbReference type="HOGENOM" id="CLU_438688_0_0_1"/>
<evidence type="ECO:0000313" key="4">
    <source>
        <dbReference type="Proteomes" id="UP000007241"/>
    </source>
</evidence>
<keyword evidence="1" id="KW-0175">Coiled coil</keyword>
<name>F4P6T4_BATDJ</name>
<dbReference type="OrthoDB" id="2163039at2759"/>
<feature type="compositionally biased region" description="Polar residues" evidence="2">
    <location>
        <begin position="78"/>
        <end position="97"/>
    </location>
</feature>
<evidence type="ECO:0000256" key="2">
    <source>
        <dbReference type="SAM" id="MobiDB-lite"/>
    </source>
</evidence>
<dbReference type="RefSeq" id="XP_006680560.1">
    <property type="nucleotide sequence ID" value="XM_006680497.1"/>
</dbReference>
<sequence>MQPTYEEVFRSRPKVGTDRISTSMLFGDVTTAPVAARTNLVEGGHSASNATTKMSTVHTNRRLDGNGRLIEYSHDTGRSNSSGPYDNYYDRNSSMSQFDEHQSRYHQQGLFSKHPNTTDIHDERMSGHHVWDPRLRYVDHNGYADYLDIGHSDGSIKDQGYSLNHLNGRTRHYDDTVHSSILEHNPRYIPTEPTSAYSISNPSNQTHQDSTYRHTKHHNQSKSRDPQHYPAGPIMGRSLAYNAPETSLNDVRRQAWTTGHDSTQPLDGHSRQQTIVQDVKTFKKQAVSVPLNMLPISQPQYQDGDEQNYWDASLKHGHSHETWTNPKSRDLIDSRRADMDHSHLISSHGINSPATIPTKFLSSVEPTHPIQGPHDPLQMPFEYHLLRKQVLDVTGDLSEMLHSSSEMFELHQAETRLLEEYKLNVSSISNISSKVEKLQRQMKDIRQCIHTIMQAEEERYLPQIIQLQAWTRGWIVRNRLRQQGIELDCWHRNKPESDISDAYLAELNAKIQPATTAVVKIQSLWRGYKERLRLGPSFRLQLIQTTQQKRLHSLCQEVQMLRLQDTQRSQEMLQLKQMLDMALKQIEALQTTQPTPIVIPQDIPEHTDDKTHSINLVDPTVSN</sequence>
<feature type="region of interest" description="Disordered" evidence="2">
    <location>
        <begin position="72"/>
        <end position="106"/>
    </location>
</feature>
<organism evidence="3 4">
    <name type="scientific">Batrachochytrium dendrobatidis (strain JAM81 / FGSC 10211)</name>
    <name type="common">Frog chytrid fungus</name>
    <dbReference type="NCBI Taxonomy" id="684364"/>
    <lineage>
        <taxon>Eukaryota</taxon>
        <taxon>Fungi</taxon>
        <taxon>Fungi incertae sedis</taxon>
        <taxon>Chytridiomycota</taxon>
        <taxon>Chytridiomycota incertae sedis</taxon>
        <taxon>Chytridiomycetes</taxon>
        <taxon>Rhizophydiales</taxon>
        <taxon>Rhizophydiales incertae sedis</taxon>
        <taxon>Batrachochytrium</taxon>
    </lineage>
</organism>
<keyword evidence="4" id="KW-1185">Reference proteome</keyword>
<dbReference type="Pfam" id="PF00612">
    <property type="entry name" value="IQ"/>
    <property type="match status" value="2"/>
</dbReference>
<dbReference type="AlphaFoldDB" id="F4P6T4"/>
<proteinExistence type="predicted"/>
<dbReference type="Gene3D" id="1.20.5.190">
    <property type="match status" value="1"/>
</dbReference>
<dbReference type="PROSITE" id="PS50096">
    <property type="entry name" value="IQ"/>
    <property type="match status" value="2"/>
</dbReference>
<dbReference type="InParanoid" id="F4P6T4"/>
<reference evidence="3 4" key="1">
    <citation type="submission" date="2009-12" db="EMBL/GenBank/DDBJ databases">
        <title>The draft genome of Batrachochytrium dendrobatidis.</title>
        <authorList>
            <consortium name="US DOE Joint Genome Institute (JGI-PGF)"/>
            <person name="Kuo A."/>
            <person name="Salamov A."/>
            <person name="Schmutz J."/>
            <person name="Lucas S."/>
            <person name="Pitluck S."/>
            <person name="Rosenblum E."/>
            <person name="Stajich J."/>
            <person name="Eisen M."/>
            <person name="Grigoriev I.V."/>
        </authorList>
    </citation>
    <scope>NUCLEOTIDE SEQUENCE [LARGE SCALE GENOMIC DNA]</scope>
    <source>
        <strain evidence="4">JAM81 / FGSC 10211</strain>
    </source>
</reference>
<feature type="compositionally biased region" description="Polar residues" evidence="2">
    <location>
        <begin position="192"/>
        <end position="209"/>
    </location>
</feature>
<feature type="compositionally biased region" description="Basic and acidic residues" evidence="2">
    <location>
        <begin position="603"/>
        <end position="612"/>
    </location>
</feature>
<evidence type="ECO:0000313" key="3">
    <source>
        <dbReference type="EMBL" id="EGF79063.1"/>
    </source>
</evidence>
<dbReference type="InterPro" id="IPR000048">
    <property type="entry name" value="IQ_motif_EF-hand-BS"/>
</dbReference>
<feature type="region of interest" description="Disordered" evidence="2">
    <location>
        <begin position="603"/>
        <end position="623"/>
    </location>
</feature>
<feature type="region of interest" description="Disordered" evidence="2">
    <location>
        <begin position="186"/>
        <end position="229"/>
    </location>
</feature>
<dbReference type="EMBL" id="GL882887">
    <property type="protein sequence ID" value="EGF79063.1"/>
    <property type="molecule type" value="Genomic_DNA"/>
</dbReference>